<dbReference type="Proteomes" id="UP000198983">
    <property type="component" value="Chromosome I"/>
</dbReference>
<name>A0A1H1SJ96_9ACTN</name>
<feature type="transmembrane region" description="Helical" evidence="2">
    <location>
        <begin position="178"/>
        <end position="207"/>
    </location>
</feature>
<evidence type="ECO:0008006" key="5">
    <source>
        <dbReference type="Google" id="ProtNLM"/>
    </source>
</evidence>
<proteinExistence type="predicted"/>
<keyword evidence="4" id="KW-1185">Reference proteome</keyword>
<dbReference type="OrthoDB" id="3429617at2"/>
<dbReference type="EMBL" id="LT629732">
    <property type="protein sequence ID" value="SDS48094.1"/>
    <property type="molecule type" value="Genomic_DNA"/>
</dbReference>
<sequence>MSSTDNPPEGRREDEPTGTPLEGVRAAGTATGESGGSGARTDTTTGAEESGDAGLAPIPPEGTVAPPDAERVFGRPRTGSPYSRIMPTADSSGGGGAGEGGNGPEGARPGGTPQGGSRPGGGWGVPTGGWSGGTGGPGGPGRPGGPGGLGGPGGQPGGAHGPAESEDQRRQVNAYGRFALMLGIFGLLASIFVPPLGIFAGGIAVWLGVAGRRRGRRAGRAVPGAGPGLVLGVVAVAIGLVLSVVWAVFWNEIVDYQECVSGANTQTARQNCQTTFEKSIFDRLSPPSRP</sequence>
<keyword evidence="2" id="KW-1133">Transmembrane helix</keyword>
<evidence type="ECO:0000313" key="3">
    <source>
        <dbReference type="EMBL" id="SDS48094.1"/>
    </source>
</evidence>
<evidence type="ECO:0000256" key="1">
    <source>
        <dbReference type="SAM" id="MobiDB-lite"/>
    </source>
</evidence>
<keyword evidence="2" id="KW-0812">Transmembrane</keyword>
<protein>
    <recommendedName>
        <fullName evidence="5">DUF4190 domain-containing protein</fullName>
    </recommendedName>
</protein>
<gene>
    <name evidence="3" type="ORF">SAMN04489717_2829</name>
</gene>
<evidence type="ECO:0000256" key="2">
    <source>
        <dbReference type="SAM" id="Phobius"/>
    </source>
</evidence>
<evidence type="ECO:0000313" key="4">
    <source>
        <dbReference type="Proteomes" id="UP000198983"/>
    </source>
</evidence>
<reference evidence="3 4" key="1">
    <citation type="submission" date="2016-10" db="EMBL/GenBank/DDBJ databases">
        <authorList>
            <person name="de Groot N.N."/>
        </authorList>
    </citation>
    <scope>NUCLEOTIDE SEQUENCE [LARGE SCALE GENOMIC DNA]</scope>
    <source>
        <strain evidence="3 4">DSM 22024</strain>
    </source>
</reference>
<dbReference type="AlphaFoldDB" id="A0A1H1SJ96"/>
<dbReference type="STRING" id="117157.SAMN04489717_2829"/>
<keyword evidence="2" id="KW-0472">Membrane</keyword>
<feature type="region of interest" description="Disordered" evidence="1">
    <location>
        <begin position="1"/>
        <end position="168"/>
    </location>
</feature>
<organism evidence="3 4">
    <name type="scientific">Actinopolymorpha singaporensis</name>
    <dbReference type="NCBI Taxonomy" id="117157"/>
    <lineage>
        <taxon>Bacteria</taxon>
        <taxon>Bacillati</taxon>
        <taxon>Actinomycetota</taxon>
        <taxon>Actinomycetes</taxon>
        <taxon>Propionibacteriales</taxon>
        <taxon>Actinopolymorphaceae</taxon>
        <taxon>Actinopolymorpha</taxon>
    </lineage>
</organism>
<feature type="transmembrane region" description="Helical" evidence="2">
    <location>
        <begin position="228"/>
        <end position="250"/>
    </location>
</feature>
<feature type="compositionally biased region" description="Gly residues" evidence="1">
    <location>
        <begin position="92"/>
        <end position="160"/>
    </location>
</feature>
<dbReference type="RefSeq" id="WP_157728524.1">
    <property type="nucleotide sequence ID" value="NZ_LT629732.1"/>
</dbReference>
<accession>A0A1H1SJ96</accession>